<dbReference type="EMBL" id="CP066167">
    <property type="protein sequence ID" value="QQD19871.1"/>
    <property type="molecule type" value="Genomic_DNA"/>
</dbReference>
<dbReference type="Pfam" id="PF02545">
    <property type="entry name" value="Maf"/>
    <property type="match status" value="1"/>
</dbReference>
<evidence type="ECO:0000256" key="2">
    <source>
        <dbReference type="ARBA" id="ARBA00022490"/>
    </source>
</evidence>
<feature type="active site" description="Proton acceptor" evidence="9">
    <location>
        <position position="73"/>
    </location>
</feature>
<dbReference type="PANTHER" id="PTHR43213:SF10">
    <property type="entry name" value="7-METHYL-GTP PYROPHOSPHATASE"/>
    <property type="match status" value="1"/>
</dbReference>
<dbReference type="FunFam" id="3.90.950.10:FF:000005">
    <property type="entry name" value="7-methyl-GTP pyrophosphatase"/>
    <property type="match status" value="1"/>
</dbReference>
<name>A0A7T4R3M7_9GAMM</name>
<evidence type="ECO:0000256" key="6">
    <source>
        <dbReference type="ARBA" id="ARBA00053369"/>
    </source>
</evidence>
<keyword evidence="3 9" id="KW-0378">Hydrolase</keyword>
<evidence type="ECO:0000256" key="3">
    <source>
        <dbReference type="ARBA" id="ARBA00022801"/>
    </source>
</evidence>
<dbReference type="RefSeq" id="WP_198571355.1">
    <property type="nucleotide sequence ID" value="NZ_CP066167.1"/>
</dbReference>
<dbReference type="GO" id="GO:0005737">
    <property type="term" value="C:cytoplasm"/>
    <property type="evidence" value="ECO:0007669"/>
    <property type="project" value="UniProtKB-SubCell"/>
</dbReference>
<dbReference type="Gene3D" id="3.90.950.10">
    <property type="match status" value="1"/>
</dbReference>
<evidence type="ECO:0000256" key="1">
    <source>
        <dbReference type="ARBA" id="ARBA00004496"/>
    </source>
</evidence>
<protein>
    <recommendedName>
        <fullName evidence="8 9">7-methyl-GTP pyrophosphatase</fullName>
        <shortName evidence="9">m(7)GTP pyrophosphatase</shortName>
        <ecNumber evidence="9">3.6.1.-</ecNumber>
    </recommendedName>
</protein>
<dbReference type="EC" id="3.6.1.-" evidence="9"/>
<evidence type="ECO:0000313" key="11">
    <source>
        <dbReference type="Proteomes" id="UP000596063"/>
    </source>
</evidence>
<comment type="function">
    <text evidence="6 9">Nucleoside triphosphate pyrophosphatase that hydrolyzes 7-methyl-GTP (m(7)GTP). May have a dual role in cell division arrest and in preventing the incorporation of modified nucleotides into cellular nucleic acids.</text>
</comment>
<comment type="subcellular location">
    <subcellularLocation>
        <location evidence="1 9">Cytoplasm</location>
    </subcellularLocation>
</comment>
<dbReference type="SUPFAM" id="SSF52972">
    <property type="entry name" value="ITPase-like"/>
    <property type="match status" value="1"/>
</dbReference>
<evidence type="ECO:0000256" key="5">
    <source>
        <dbReference type="ARBA" id="ARBA00050213"/>
    </source>
</evidence>
<dbReference type="PIRSF" id="PIRSF006305">
    <property type="entry name" value="Maf"/>
    <property type="match status" value="1"/>
</dbReference>
<feature type="site" description="Important for substrate specificity" evidence="9">
    <location>
        <position position="74"/>
    </location>
</feature>
<dbReference type="KEGG" id="snan:I6N98_08580"/>
<feature type="site" description="Important for substrate specificity" evidence="9">
    <location>
        <position position="158"/>
    </location>
</feature>
<dbReference type="NCBIfam" id="TIGR00172">
    <property type="entry name" value="maf"/>
    <property type="match status" value="1"/>
</dbReference>
<dbReference type="GO" id="GO:0009117">
    <property type="term" value="P:nucleotide metabolic process"/>
    <property type="evidence" value="ECO:0007669"/>
    <property type="project" value="UniProtKB-KW"/>
</dbReference>
<gene>
    <name evidence="10" type="primary">maf</name>
    <name evidence="10" type="ORF">I6N98_08580</name>
</gene>
<comment type="cofactor">
    <cofactor evidence="9">
        <name>a divalent metal cation</name>
        <dbReference type="ChEBI" id="CHEBI:60240"/>
    </cofactor>
</comment>
<dbReference type="Proteomes" id="UP000596063">
    <property type="component" value="Chromosome"/>
</dbReference>
<dbReference type="AlphaFoldDB" id="A0A7T4R3M7"/>
<reference evidence="10 11" key="1">
    <citation type="submission" date="2020-12" db="EMBL/GenBank/DDBJ databases">
        <authorList>
            <person name="Shan Y."/>
        </authorList>
    </citation>
    <scope>NUCLEOTIDE SEQUENCE [LARGE SCALE GENOMIC DNA]</scope>
    <source>
        <strain evidence="11">csc3.9</strain>
    </source>
</reference>
<proteinExistence type="inferred from homology"/>
<sequence length="196" mass="21189">MTANSPTLILASSSRYRRGLLEKLGLNIRAVAPNIDESPLTGEKPQDLALRLAEQKARAVAIEHPGALIIASDQVADLNGQAMGKPGTPEAAIAQLKRCSGNAVLFHTALALYNTATQSLQSTLDQTRVRFRDLDDDAIARYVEREPALDCAGAFKVEGLGITLFEAIESRDPNSLIGLPLIELISMLQRENYPVL</sequence>
<evidence type="ECO:0000256" key="8">
    <source>
        <dbReference type="ARBA" id="ARBA00068163"/>
    </source>
</evidence>
<organism evidence="10 11">
    <name type="scientific">Spongiibacter nanhainus</name>
    <dbReference type="NCBI Taxonomy" id="2794344"/>
    <lineage>
        <taxon>Bacteria</taxon>
        <taxon>Pseudomonadati</taxon>
        <taxon>Pseudomonadota</taxon>
        <taxon>Gammaproteobacteria</taxon>
        <taxon>Cellvibrionales</taxon>
        <taxon>Spongiibacteraceae</taxon>
        <taxon>Spongiibacter</taxon>
    </lineage>
</organism>
<comment type="caution">
    <text evidence="9">Lacks conserved residue(s) required for the propagation of feature annotation.</text>
</comment>
<keyword evidence="11" id="KW-1185">Reference proteome</keyword>
<evidence type="ECO:0000256" key="9">
    <source>
        <dbReference type="HAMAP-Rule" id="MF_00528"/>
    </source>
</evidence>
<accession>A0A7T4R3M7</accession>
<evidence type="ECO:0000256" key="7">
    <source>
        <dbReference type="ARBA" id="ARBA00060749"/>
    </source>
</evidence>
<dbReference type="CDD" id="cd00555">
    <property type="entry name" value="Maf"/>
    <property type="match status" value="1"/>
</dbReference>
<feature type="site" description="Important for substrate specificity" evidence="9">
    <location>
        <position position="16"/>
    </location>
</feature>
<dbReference type="GO" id="GO:0047429">
    <property type="term" value="F:nucleoside triphosphate diphosphatase activity"/>
    <property type="evidence" value="ECO:0007669"/>
    <property type="project" value="InterPro"/>
</dbReference>
<keyword evidence="4 9" id="KW-0546">Nucleotide metabolism</keyword>
<evidence type="ECO:0000256" key="4">
    <source>
        <dbReference type="ARBA" id="ARBA00023080"/>
    </source>
</evidence>
<dbReference type="HAMAP" id="MF_00528">
    <property type="entry name" value="Maf"/>
    <property type="match status" value="1"/>
</dbReference>
<comment type="similarity">
    <text evidence="7 9">Belongs to the Maf family. YceF subfamily.</text>
</comment>
<dbReference type="PANTHER" id="PTHR43213">
    <property type="entry name" value="BIFUNCTIONAL DTTP/UTP PYROPHOSPHATASE/METHYLTRANSFERASE PROTEIN-RELATED"/>
    <property type="match status" value="1"/>
</dbReference>
<keyword evidence="2 9" id="KW-0963">Cytoplasm</keyword>
<dbReference type="InterPro" id="IPR003697">
    <property type="entry name" value="Maf-like"/>
</dbReference>
<evidence type="ECO:0000313" key="10">
    <source>
        <dbReference type="EMBL" id="QQD19871.1"/>
    </source>
</evidence>
<comment type="catalytic activity">
    <reaction evidence="5 9">
        <text>N(7)-methyl-GTP + H2O = N(7)-methyl-GMP + diphosphate + H(+)</text>
        <dbReference type="Rhea" id="RHEA:58744"/>
        <dbReference type="ChEBI" id="CHEBI:15377"/>
        <dbReference type="ChEBI" id="CHEBI:15378"/>
        <dbReference type="ChEBI" id="CHEBI:33019"/>
        <dbReference type="ChEBI" id="CHEBI:58285"/>
        <dbReference type="ChEBI" id="CHEBI:87133"/>
    </reaction>
</comment>
<dbReference type="InterPro" id="IPR029001">
    <property type="entry name" value="ITPase-like_fam"/>
</dbReference>